<dbReference type="Gene3D" id="3.30.450.20">
    <property type="entry name" value="PAS domain"/>
    <property type="match status" value="1"/>
</dbReference>
<sequence>MAAVLPLDPSTAHARSASAAKPRGRGFSFGKYREIIIAVAFFLLFDLGVLVLNFYTSFKIDQDTVAINLAGRQRYVSQRIARTLLELDAARAAGQPYRPETLAELRAGAKIFELSRAAFKSGATLPGGDGKPVFLDAVTSERGRRLEAEVDEIWTPYHRRLQPLMADGFSPQDLSAALAYSQANNIRLLNIANDFVTETQAIGASRASTLRMVQTGGILLALLNFAFILFKFLRRLQTSDAAIDAANEENREILQSVREGLFLITPDFRLGSQLSRSAHALFGRGLAPGQDFFALLAPLLTEKDLSDAREYVQLLFAPHVKEALVQGINPLSEVEVAVKNRLGQEQARHLSFHFNRVAENGAVRHLLVTVQDISARIELEHKLQAERQRSQKEFAMLLKAIDADPATLRQFVSRAESDLLEVNGMLRNTSAAQGEAAILRHIDEARRRVHALKGDAATLGLETLAGQAHAFETALDQIRQGGHPADLGSALLALPLPLEDLLGKVAALKSLAGQQRPAQEAPSSSINTMLASLAEEVARDCGKKVKPAIAMGALLDLPPPQAALAREIAVQMLRNAVTHGLEAPAARSAHGKDEAGRVSVQLSRSEDEWLLTVRDDGAGLSAARVRRKLLDLGWYSAGQLEAFDERQIVAHIFRPGFSTADGVSLHAGRGVGLDLVHANVQKLGGRLTLASTPGAYTEFRIRFAA</sequence>
<keyword evidence="13" id="KW-1185">Reference proteome</keyword>
<evidence type="ECO:0000256" key="7">
    <source>
        <dbReference type="ARBA" id="ARBA00023136"/>
    </source>
</evidence>
<evidence type="ECO:0000256" key="4">
    <source>
        <dbReference type="ARBA" id="ARBA00022692"/>
    </source>
</evidence>
<dbReference type="PANTHER" id="PTHR43395">
    <property type="entry name" value="SENSOR HISTIDINE KINASE CHEA"/>
    <property type="match status" value="1"/>
</dbReference>
<keyword evidence="4 9" id="KW-0812">Transmembrane</keyword>
<feature type="transmembrane region" description="Helical" evidence="9">
    <location>
        <begin position="215"/>
        <end position="233"/>
    </location>
</feature>
<dbReference type="Pfam" id="PF01627">
    <property type="entry name" value="Hpt"/>
    <property type="match status" value="1"/>
</dbReference>
<dbReference type="InterPro" id="IPR036890">
    <property type="entry name" value="HATPase_C_sf"/>
</dbReference>
<evidence type="ECO:0000256" key="9">
    <source>
        <dbReference type="SAM" id="Phobius"/>
    </source>
</evidence>
<dbReference type="PROSITE" id="PS50894">
    <property type="entry name" value="HPT"/>
    <property type="match status" value="1"/>
</dbReference>
<dbReference type="Proteomes" id="UP000070433">
    <property type="component" value="Chromosome"/>
</dbReference>
<dbReference type="PROSITE" id="PS50109">
    <property type="entry name" value="HIS_KIN"/>
    <property type="match status" value="1"/>
</dbReference>
<feature type="domain" description="HPt" evidence="11">
    <location>
        <begin position="400"/>
        <end position="509"/>
    </location>
</feature>
<dbReference type="PATRIC" id="fig|94132.3.peg.521"/>
<evidence type="ECO:0000256" key="2">
    <source>
        <dbReference type="ARBA" id="ARBA00004141"/>
    </source>
</evidence>
<dbReference type="AlphaFoldDB" id="A0A127JPK1"/>
<dbReference type="SMART" id="SM00387">
    <property type="entry name" value="HATPase_c"/>
    <property type="match status" value="1"/>
</dbReference>
<evidence type="ECO:0000256" key="3">
    <source>
        <dbReference type="ARBA" id="ARBA00012438"/>
    </source>
</evidence>
<dbReference type="Gene3D" id="3.30.565.10">
    <property type="entry name" value="Histidine kinase-like ATPase, C-terminal domain"/>
    <property type="match status" value="1"/>
</dbReference>
<dbReference type="PANTHER" id="PTHR43395:SF10">
    <property type="entry name" value="CHEMOTAXIS PROTEIN CHEA"/>
    <property type="match status" value="1"/>
</dbReference>
<evidence type="ECO:0000256" key="8">
    <source>
        <dbReference type="PROSITE-ProRule" id="PRU00110"/>
    </source>
</evidence>
<feature type="domain" description="Histidine kinase" evidence="10">
    <location>
        <begin position="571"/>
        <end position="705"/>
    </location>
</feature>
<dbReference type="SUPFAM" id="SSF47226">
    <property type="entry name" value="Histidine-containing phosphotransfer domain, HPT domain"/>
    <property type="match status" value="1"/>
</dbReference>
<dbReference type="Pfam" id="PF02518">
    <property type="entry name" value="HATPase_c"/>
    <property type="match status" value="1"/>
</dbReference>
<dbReference type="InterPro" id="IPR036641">
    <property type="entry name" value="HPT_dom_sf"/>
</dbReference>
<evidence type="ECO:0000256" key="1">
    <source>
        <dbReference type="ARBA" id="ARBA00000085"/>
    </source>
</evidence>
<dbReference type="InterPro" id="IPR008207">
    <property type="entry name" value="Sig_transdc_His_kin_Hpt_dom"/>
</dbReference>
<proteinExistence type="predicted"/>
<dbReference type="InterPro" id="IPR003594">
    <property type="entry name" value="HATPase_dom"/>
</dbReference>
<evidence type="ECO:0000313" key="13">
    <source>
        <dbReference type="Proteomes" id="UP000070433"/>
    </source>
</evidence>
<evidence type="ECO:0000259" key="10">
    <source>
        <dbReference type="PROSITE" id="PS50109"/>
    </source>
</evidence>
<evidence type="ECO:0000313" key="12">
    <source>
        <dbReference type="EMBL" id="AMO21964.1"/>
    </source>
</evidence>
<dbReference type="InterPro" id="IPR051315">
    <property type="entry name" value="Bact_Chemotaxis_CheA"/>
</dbReference>
<feature type="modified residue" description="Phosphohistidine" evidence="8">
    <location>
        <position position="450"/>
    </location>
</feature>
<accession>A0A127JPK1</accession>
<dbReference type="OrthoDB" id="9803176at2"/>
<dbReference type="InterPro" id="IPR004358">
    <property type="entry name" value="Sig_transdc_His_kin-like_C"/>
</dbReference>
<organism evidence="12 13">
    <name type="scientific">Ramlibacter tataouinensis</name>
    <dbReference type="NCBI Taxonomy" id="94132"/>
    <lineage>
        <taxon>Bacteria</taxon>
        <taxon>Pseudomonadati</taxon>
        <taxon>Pseudomonadota</taxon>
        <taxon>Betaproteobacteria</taxon>
        <taxon>Burkholderiales</taxon>
        <taxon>Comamonadaceae</taxon>
        <taxon>Ramlibacter</taxon>
    </lineage>
</organism>
<dbReference type="InterPro" id="IPR029095">
    <property type="entry name" value="NarX-like_N"/>
</dbReference>
<evidence type="ECO:0000256" key="6">
    <source>
        <dbReference type="ARBA" id="ARBA00023012"/>
    </source>
</evidence>
<name>A0A127JPK1_9BURK</name>
<gene>
    <name evidence="12" type="ORF">UC35_02600</name>
</gene>
<dbReference type="PRINTS" id="PR00344">
    <property type="entry name" value="BCTRLSENSOR"/>
</dbReference>
<keyword evidence="5 9" id="KW-1133">Transmembrane helix</keyword>
<dbReference type="Gene3D" id="1.20.120.160">
    <property type="entry name" value="HPT domain"/>
    <property type="match status" value="1"/>
</dbReference>
<evidence type="ECO:0000259" key="11">
    <source>
        <dbReference type="PROSITE" id="PS50894"/>
    </source>
</evidence>
<evidence type="ECO:0000256" key="5">
    <source>
        <dbReference type="ARBA" id="ARBA00022989"/>
    </source>
</evidence>
<dbReference type="EC" id="2.7.13.3" evidence="3"/>
<keyword evidence="7 9" id="KW-0472">Membrane</keyword>
<keyword evidence="6" id="KW-0902">Two-component regulatory system</keyword>
<dbReference type="GO" id="GO:0016020">
    <property type="term" value="C:membrane"/>
    <property type="evidence" value="ECO:0007669"/>
    <property type="project" value="UniProtKB-SubCell"/>
</dbReference>
<dbReference type="InterPro" id="IPR005467">
    <property type="entry name" value="His_kinase_dom"/>
</dbReference>
<dbReference type="SUPFAM" id="SSF55874">
    <property type="entry name" value="ATPase domain of HSP90 chaperone/DNA topoisomerase II/histidine kinase"/>
    <property type="match status" value="1"/>
</dbReference>
<dbReference type="Pfam" id="PF13675">
    <property type="entry name" value="PilJ"/>
    <property type="match status" value="1"/>
</dbReference>
<feature type="transmembrane region" description="Helical" evidence="9">
    <location>
        <begin position="35"/>
        <end position="55"/>
    </location>
</feature>
<dbReference type="GO" id="GO:0000155">
    <property type="term" value="F:phosphorelay sensor kinase activity"/>
    <property type="evidence" value="ECO:0007669"/>
    <property type="project" value="UniProtKB-ARBA"/>
</dbReference>
<keyword evidence="8" id="KW-0597">Phosphoprotein</keyword>
<comment type="subcellular location">
    <subcellularLocation>
        <location evidence="2">Membrane</location>
        <topology evidence="2">Multi-pass membrane protein</topology>
    </subcellularLocation>
</comment>
<protein>
    <recommendedName>
        <fullName evidence="3">histidine kinase</fullName>
        <ecNumber evidence="3">2.7.13.3</ecNumber>
    </recommendedName>
</protein>
<dbReference type="RefSeq" id="WP_061495903.1">
    <property type="nucleotide sequence ID" value="NZ_CP010951.1"/>
</dbReference>
<dbReference type="EMBL" id="CP010951">
    <property type="protein sequence ID" value="AMO21964.1"/>
    <property type="molecule type" value="Genomic_DNA"/>
</dbReference>
<comment type="catalytic activity">
    <reaction evidence="1">
        <text>ATP + protein L-histidine = ADP + protein N-phospho-L-histidine.</text>
        <dbReference type="EC" id="2.7.13.3"/>
    </reaction>
</comment>
<reference evidence="12 13" key="1">
    <citation type="journal article" date="2014" name="Int. J. Syst. Evol. Microbiol.">
        <title>Ramlibacter solisilvae sp. nov., isolated from forest soil, and emended description of the genus Ramlibacter.</title>
        <authorList>
            <person name="Lee H.J."/>
            <person name="Lee S.H."/>
            <person name="Lee S.S."/>
            <person name="Lee J.S."/>
            <person name="Kim Y."/>
            <person name="Kim S.C."/>
            <person name="Jeon C.O."/>
        </authorList>
    </citation>
    <scope>NUCLEOTIDE SEQUENCE [LARGE SCALE GENOMIC DNA]</scope>
    <source>
        <strain evidence="12 13">5-10</strain>
    </source>
</reference>